<proteinExistence type="inferred from homology"/>
<evidence type="ECO:0000313" key="11">
    <source>
        <dbReference type="Proteomes" id="UP000791440"/>
    </source>
</evidence>
<dbReference type="EC" id="4.1.3.3" evidence="4"/>
<dbReference type="SMART" id="SM01130">
    <property type="entry name" value="DHDPS"/>
    <property type="match status" value="1"/>
</dbReference>
<keyword evidence="5" id="KW-0963">Cytoplasm</keyword>
<organism evidence="10 11">
    <name type="scientific">Manduca sexta</name>
    <name type="common">Tobacco hawkmoth</name>
    <name type="synonym">Tobacco hornworm</name>
    <dbReference type="NCBI Taxonomy" id="7130"/>
    <lineage>
        <taxon>Eukaryota</taxon>
        <taxon>Metazoa</taxon>
        <taxon>Ecdysozoa</taxon>
        <taxon>Arthropoda</taxon>
        <taxon>Hexapoda</taxon>
        <taxon>Insecta</taxon>
        <taxon>Pterygota</taxon>
        <taxon>Neoptera</taxon>
        <taxon>Endopterygota</taxon>
        <taxon>Lepidoptera</taxon>
        <taxon>Glossata</taxon>
        <taxon>Ditrysia</taxon>
        <taxon>Bombycoidea</taxon>
        <taxon>Sphingidae</taxon>
        <taxon>Sphinginae</taxon>
        <taxon>Sphingini</taxon>
        <taxon>Manduca</taxon>
    </lineage>
</organism>
<dbReference type="GO" id="GO:0005737">
    <property type="term" value="C:cytoplasm"/>
    <property type="evidence" value="ECO:0007669"/>
    <property type="project" value="UniProtKB-SubCell"/>
</dbReference>
<dbReference type="InterPro" id="IPR002220">
    <property type="entry name" value="DapA-like"/>
</dbReference>
<evidence type="ECO:0000256" key="3">
    <source>
        <dbReference type="ARBA" id="ARBA00006324"/>
    </source>
</evidence>
<reference evidence="10" key="1">
    <citation type="journal article" date="2016" name="Insect Biochem. Mol. Biol.">
        <title>Multifaceted biological insights from a draft genome sequence of the tobacco hornworm moth, Manduca sexta.</title>
        <authorList>
            <person name="Kanost M.R."/>
            <person name="Arrese E.L."/>
            <person name="Cao X."/>
            <person name="Chen Y.R."/>
            <person name="Chellapilla S."/>
            <person name="Goldsmith M.R."/>
            <person name="Grosse-Wilde E."/>
            <person name="Heckel D.G."/>
            <person name="Herndon N."/>
            <person name="Jiang H."/>
            <person name="Papanicolaou A."/>
            <person name="Qu J."/>
            <person name="Soulages J.L."/>
            <person name="Vogel H."/>
            <person name="Walters J."/>
            <person name="Waterhouse R.M."/>
            <person name="Ahn S.J."/>
            <person name="Almeida F.C."/>
            <person name="An C."/>
            <person name="Aqrawi P."/>
            <person name="Bretschneider A."/>
            <person name="Bryant W.B."/>
            <person name="Bucks S."/>
            <person name="Chao H."/>
            <person name="Chevignon G."/>
            <person name="Christen J.M."/>
            <person name="Clarke D.F."/>
            <person name="Dittmer N.T."/>
            <person name="Ferguson L.C.F."/>
            <person name="Garavelou S."/>
            <person name="Gordon K.H.J."/>
            <person name="Gunaratna R.T."/>
            <person name="Han Y."/>
            <person name="Hauser F."/>
            <person name="He Y."/>
            <person name="Heidel-Fischer H."/>
            <person name="Hirsh A."/>
            <person name="Hu Y."/>
            <person name="Jiang H."/>
            <person name="Kalra D."/>
            <person name="Klinner C."/>
            <person name="Konig C."/>
            <person name="Kovar C."/>
            <person name="Kroll A.R."/>
            <person name="Kuwar S.S."/>
            <person name="Lee S.L."/>
            <person name="Lehman R."/>
            <person name="Li K."/>
            <person name="Li Z."/>
            <person name="Liang H."/>
            <person name="Lovelace S."/>
            <person name="Lu Z."/>
            <person name="Mansfield J.H."/>
            <person name="McCulloch K.J."/>
            <person name="Mathew T."/>
            <person name="Morton B."/>
            <person name="Muzny D.M."/>
            <person name="Neunemann D."/>
            <person name="Ongeri F."/>
            <person name="Pauchet Y."/>
            <person name="Pu L.L."/>
            <person name="Pyrousis I."/>
            <person name="Rao X.J."/>
            <person name="Redding A."/>
            <person name="Roesel C."/>
            <person name="Sanchez-Gracia A."/>
            <person name="Schaack S."/>
            <person name="Shukla A."/>
            <person name="Tetreau G."/>
            <person name="Wang Y."/>
            <person name="Xiong G.H."/>
            <person name="Traut W."/>
            <person name="Walsh T.K."/>
            <person name="Worley K.C."/>
            <person name="Wu D."/>
            <person name="Wu W."/>
            <person name="Wu Y.Q."/>
            <person name="Zhang X."/>
            <person name="Zou Z."/>
            <person name="Zucker H."/>
            <person name="Briscoe A.D."/>
            <person name="Burmester T."/>
            <person name="Clem R.J."/>
            <person name="Feyereisen R."/>
            <person name="Grimmelikhuijzen C.J.P."/>
            <person name="Hamodrakas S.J."/>
            <person name="Hansson B.S."/>
            <person name="Huguet E."/>
            <person name="Jermiin L.S."/>
            <person name="Lan Q."/>
            <person name="Lehman H.K."/>
            <person name="Lorenzen M."/>
            <person name="Merzendorfer H."/>
            <person name="Michalopoulos I."/>
            <person name="Morton D.B."/>
            <person name="Muthukrishnan S."/>
            <person name="Oakeshott J.G."/>
            <person name="Palmer W."/>
            <person name="Park Y."/>
            <person name="Passarelli A.L."/>
            <person name="Rozas J."/>
            <person name="Schwartz L.M."/>
            <person name="Smith W."/>
            <person name="Southgate A."/>
            <person name="Vilcinskas A."/>
            <person name="Vogt R."/>
            <person name="Wang P."/>
            <person name="Werren J."/>
            <person name="Yu X.Q."/>
            <person name="Zhou J.J."/>
            <person name="Brown S.J."/>
            <person name="Scherer S.E."/>
            <person name="Richards S."/>
            <person name="Blissard G.W."/>
        </authorList>
    </citation>
    <scope>NUCLEOTIDE SEQUENCE</scope>
</reference>
<evidence type="ECO:0000256" key="6">
    <source>
        <dbReference type="ARBA" id="ARBA00023239"/>
    </source>
</evidence>
<evidence type="ECO:0000256" key="7">
    <source>
        <dbReference type="ARBA" id="ARBA00023270"/>
    </source>
</evidence>
<dbReference type="EMBL" id="JH668487">
    <property type="protein sequence ID" value="KAG6455284.1"/>
    <property type="molecule type" value="Genomic_DNA"/>
</dbReference>
<sequence>MFARPLGLSIIIQIGGGSLPDTLELATYANALNVDSILVLPMAFSQPNVEELTNIMDRISEAAPSVPFLYYDIPQYSNVKLDMTKFFSLALGRINMFRGLLTDFATTLEILATNPTPNQRLFVYDYILTTGAVPNGYDSFMISISNIAPQLYLDVIRTAQRGNFGEARPKLLTLIKLEREITARYNYISSMKVATELTTGIRLGNPREPLPPIPEEGTQYIRSILLKYDLSVVL</sequence>
<evidence type="ECO:0000256" key="4">
    <source>
        <dbReference type="ARBA" id="ARBA00012911"/>
    </source>
</evidence>
<keyword evidence="8" id="KW-0119">Carbohydrate metabolism</keyword>
<dbReference type="PANTHER" id="PTHR12128">
    <property type="entry name" value="DIHYDRODIPICOLINATE SYNTHASE"/>
    <property type="match status" value="1"/>
</dbReference>
<comment type="catalytic activity">
    <reaction evidence="9">
        <text>aceneuramate = aldehydo-N-acetyl-D-mannosamine + pyruvate</text>
        <dbReference type="Rhea" id="RHEA:23296"/>
        <dbReference type="ChEBI" id="CHEBI:15361"/>
        <dbReference type="ChEBI" id="CHEBI:17122"/>
        <dbReference type="ChEBI" id="CHEBI:173083"/>
        <dbReference type="EC" id="4.1.3.3"/>
    </reaction>
</comment>
<keyword evidence="11" id="KW-1185">Reference proteome</keyword>
<keyword evidence="6" id="KW-0456">Lyase</keyword>
<comment type="similarity">
    <text evidence="3">Belongs to the DapA family. NanA subfamily.</text>
</comment>
<comment type="subcellular location">
    <subcellularLocation>
        <location evidence="1">Cytoplasm</location>
    </subcellularLocation>
</comment>
<dbReference type="AlphaFoldDB" id="A0A922CR78"/>
<name>A0A922CR78_MANSE</name>
<dbReference type="CDD" id="cd00408">
    <property type="entry name" value="DHDPS-like"/>
    <property type="match status" value="1"/>
</dbReference>
<evidence type="ECO:0000256" key="2">
    <source>
        <dbReference type="ARBA" id="ARBA00004878"/>
    </source>
</evidence>
<comment type="caution">
    <text evidence="10">The sequence shown here is derived from an EMBL/GenBank/DDBJ whole genome shotgun (WGS) entry which is preliminary data.</text>
</comment>
<evidence type="ECO:0000256" key="5">
    <source>
        <dbReference type="ARBA" id="ARBA00022490"/>
    </source>
</evidence>
<dbReference type="Proteomes" id="UP000791440">
    <property type="component" value="Unassembled WGS sequence"/>
</dbReference>
<evidence type="ECO:0000256" key="9">
    <source>
        <dbReference type="ARBA" id="ARBA00044906"/>
    </source>
</evidence>
<dbReference type="PANTHER" id="PTHR12128:SF21">
    <property type="entry name" value="N-ACETYLNEURAMINATE LYASE"/>
    <property type="match status" value="1"/>
</dbReference>
<protein>
    <recommendedName>
        <fullName evidence="4">N-acetylneuraminate lyase</fullName>
        <ecNumber evidence="4">4.1.3.3</ecNumber>
    </recommendedName>
</protein>
<reference evidence="10" key="2">
    <citation type="submission" date="2020-12" db="EMBL/GenBank/DDBJ databases">
        <authorList>
            <person name="Kanost M."/>
        </authorList>
    </citation>
    <scope>NUCLEOTIDE SEQUENCE</scope>
</reference>
<dbReference type="GO" id="GO:0008747">
    <property type="term" value="F:N-acetylneuraminate lyase activity"/>
    <property type="evidence" value="ECO:0007669"/>
    <property type="project" value="UniProtKB-EC"/>
</dbReference>
<dbReference type="Pfam" id="PF00701">
    <property type="entry name" value="DHDPS"/>
    <property type="match status" value="1"/>
</dbReference>
<accession>A0A922CR78</accession>
<comment type="pathway">
    <text evidence="2">Amino-sugar metabolism; N-acetylneuraminate degradation.</text>
</comment>
<gene>
    <name evidence="10" type="ORF">O3G_MSEX009127</name>
</gene>
<evidence type="ECO:0000256" key="8">
    <source>
        <dbReference type="ARBA" id="ARBA00023277"/>
    </source>
</evidence>
<evidence type="ECO:0000313" key="10">
    <source>
        <dbReference type="EMBL" id="KAG6455284.1"/>
    </source>
</evidence>
<keyword evidence="7" id="KW-0704">Schiff base</keyword>
<evidence type="ECO:0000256" key="1">
    <source>
        <dbReference type="ARBA" id="ARBA00004496"/>
    </source>
</evidence>